<name>A0AAX3Q3V2_9BACI</name>
<reference evidence="2" key="1">
    <citation type="submission" date="2023-03" db="EMBL/GenBank/DDBJ databases">
        <authorList>
            <person name="Liu Z."/>
        </authorList>
    </citation>
    <scope>NUCLEOTIDE SEQUENCE</scope>
    <source>
        <strain evidence="2">Bc006</strain>
    </source>
</reference>
<dbReference type="RefSeq" id="WP_001269750.1">
    <property type="nucleotide sequence ID" value="NZ_CP065149.1"/>
</dbReference>
<dbReference type="Pfam" id="PF02558">
    <property type="entry name" value="ApbA"/>
    <property type="match status" value="1"/>
</dbReference>
<evidence type="ECO:0000259" key="1">
    <source>
        <dbReference type="Pfam" id="PF02558"/>
    </source>
</evidence>
<dbReference type="Proteomes" id="UP001221092">
    <property type="component" value="Chromosome"/>
</dbReference>
<accession>A0AAX3Q3V2</accession>
<dbReference type="EMBL" id="CP119629">
    <property type="protein sequence ID" value="WES04775.1"/>
    <property type="molecule type" value="Genomic_DNA"/>
</dbReference>
<dbReference type="InterPro" id="IPR036291">
    <property type="entry name" value="NAD(P)-bd_dom_sf"/>
</dbReference>
<dbReference type="AlphaFoldDB" id="A0AAX3Q3V2"/>
<evidence type="ECO:0000313" key="2">
    <source>
        <dbReference type="EMBL" id="WES04775.1"/>
    </source>
</evidence>
<gene>
    <name evidence="2" type="ORF">P3K65_15630</name>
</gene>
<proteinExistence type="predicted"/>
<dbReference type="InterPro" id="IPR013332">
    <property type="entry name" value="KPR_N"/>
</dbReference>
<evidence type="ECO:0000313" key="3">
    <source>
        <dbReference type="Proteomes" id="UP001221092"/>
    </source>
</evidence>
<feature type="domain" description="Ketopantoate reductase N-terminal" evidence="1">
    <location>
        <begin position="4"/>
        <end position="137"/>
    </location>
</feature>
<dbReference type="SUPFAM" id="SSF51735">
    <property type="entry name" value="NAD(P)-binding Rossmann-fold domains"/>
    <property type="match status" value="1"/>
</dbReference>
<organism evidence="2 3">
    <name type="scientific">Bacillus paranthracis</name>
    <dbReference type="NCBI Taxonomy" id="2026186"/>
    <lineage>
        <taxon>Bacteria</taxon>
        <taxon>Bacillati</taxon>
        <taxon>Bacillota</taxon>
        <taxon>Bacilli</taxon>
        <taxon>Bacillales</taxon>
        <taxon>Bacillaceae</taxon>
        <taxon>Bacillus</taxon>
        <taxon>Bacillus cereus group</taxon>
    </lineage>
</organism>
<dbReference type="Gene3D" id="3.40.50.720">
    <property type="entry name" value="NAD(P)-binding Rossmann-like Domain"/>
    <property type="match status" value="1"/>
</dbReference>
<sequence length="313" mass="36486">MRYLIYGAGTIGTAYAWLLSHQHEVDVYVRNEDKKKEFQKRKLYVKDLRVKETTYSEKNISVNCITEITNKYDGILVAVNRYQLRNILPQLNSLKENTNYFAFMQNNWNIKEDLEDYFSDEEYIIAFPSSIGGGRESNKTEIIIFDEATRLGGSTKGSINNMEESLKRVNIKTKFDKNIFDWLKVHYLQQSITAGAVLEAGSYLKFANDYKSVKKMVLAFREGINVCKAYGVPTNKIFPSKFFNLPLFIVAHLIQKMFLSENTMEMVENHMKEGLSEWVYGYNEVLKEGLKMEISMHDWASYEPYIMSWLKKS</sequence>
<protein>
    <submittedName>
        <fullName evidence="2">2-dehydropantoate 2-reductase N-terminal domain-containing protein</fullName>
    </submittedName>
</protein>